<dbReference type="EMBL" id="MVHM01000012">
    <property type="protein sequence ID" value="ORA35503.1"/>
    <property type="molecule type" value="Genomic_DNA"/>
</dbReference>
<geneLocation type="plasmid" evidence="4 7">
    <name>pJCM12687</name>
</geneLocation>
<dbReference type="GO" id="GO:0042602">
    <property type="term" value="F:riboflavin reductase (NADPH) activity"/>
    <property type="evidence" value="ECO:0007669"/>
    <property type="project" value="TreeGrafter"/>
</dbReference>
<dbReference type="InterPro" id="IPR002563">
    <property type="entry name" value="Flavin_Rdtase-like_dom"/>
</dbReference>
<sequence>MTASTAQTIDVDPVPTDPSKLRNAYGCFPSGVTAVCALVDGKPVGIAASSFTPVSVSPPLVSVCVQNTSTTWPRLRGRLRLGLSVLAEDQDLQCRALAMKNGDRFADIDWAPTSQGAVLVHGAAAWLDCSVHAEVPAGDHVIVLLEIHGVRCDPEAAPLVFHASQFRRLAAA</sequence>
<dbReference type="InterPro" id="IPR050268">
    <property type="entry name" value="NADH-dep_flavin_reductase"/>
</dbReference>
<dbReference type="Proteomes" id="UP000467379">
    <property type="component" value="Plasmid pJCM12687"/>
</dbReference>
<dbReference type="PANTHER" id="PTHR30466:SF11">
    <property type="entry name" value="FLAVIN-DEPENDENT MONOOXYGENASE, REDUCTASE SUBUNIT HSAB"/>
    <property type="match status" value="1"/>
</dbReference>
<dbReference type="Gene3D" id="2.30.110.10">
    <property type="entry name" value="Electron Transport, Fmn-binding Protein, Chain A"/>
    <property type="match status" value="1"/>
</dbReference>
<dbReference type="RefSeq" id="WP_083132777.1">
    <property type="nucleotide sequence ID" value="NZ_AP022607.1"/>
</dbReference>
<keyword evidence="2" id="KW-0560">Oxidoreductase</keyword>
<protein>
    <submittedName>
        <fullName evidence="5">Flavin reductase</fullName>
    </submittedName>
    <submittedName>
        <fullName evidence="4">Oxidoreductase</fullName>
    </submittedName>
</protein>
<feature type="domain" description="Flavin reductase like" evidence="3">
    <location>
        <begin position="25"/>
        <end position="168"/>
    </location>
</feature>
<reference evidence="4" key="3">
    <citation type="submission" date="2020-02" db="EMBL/GenBank/DDBJ databases">
        <authorList>
            <person name="Matsumoto Y."/>
            <person name="Kinjo T."/>
            <person name="Motooka D."/>
            <person name="Nabeya D."/>
            <person name="Jung N."/>
            <person name="Uechi K."/>
            <person name="Horii T."/>
            <person name="Iida T."/>
            <person name="Fujita J."/>
            <person name="Nakamura S."/>
        </authorList>
    </citation>
    <scope>NUCLEOTIDE SEQUENCE</scope>
    <source>
        <strain evidence="4">JCM 12687</strain>
        <plasmid evidence="4">pJCM12687</plasmid>
    </source>
</reference>
<dbReference type="InterPro" id="IPR012349">
    <property type="entry name" value="Split_barrel_FMN-bd"/>
</dbReference>
<evidence type="ECO:0000256" key="1">
    <source>
        <dbReference type="ARBA" id="ARBA00008898"/>
    </source>
</evidence>
<gene>
    <name evidence="5" type="ORF">BST20_18145</name>
    <name evidence="4" type="ORF">MBRA_54190</name>
</gene>
<reference evidence="5 6" key="1">
    <citation type="submission" date="2016-12" db="EMBL/GenBank/DDBJ databases">
        <title>The new phylogeny of genus Mycobacterium.</title>
        <authorList>
            <person name="Tortoli E."/>
            <person name="Trovato A."/>
            <person name="Cirillo D.M."/>
        </authorList>
    </citation>
    <scope>NUCLEOTIDE SEQUENCE [LARGE SCALE GENOMIC DNA]</scope>
    <source>
        <strain evidence="5 6">DSM 44624</strain>
    </source>
</reference>
<dbReference type="OrthoDB" id="9792858at2"/>
<dbReference type="PANTHER" id="PTHR30466">
    <property type="entry name" value="FLAVIN REDUCTASE"/>
    <property type="match status" value="1"/>
</dbReference>
<comment type="similarity">
    <text evidence="1">Belongs to the non-flavoprotein flavin reductase family.</text>
</comment>
<proteinExistence type="inferred from homology"/>
<accession>A0A7I7WCM7</accession>
<dbReference type="SUPFAM" id="SSF50475">
    <property type="entry name" value="FMN-binding split barrel"/>
    <property type="match status" value="1"/>
</dbReference>
<evidence type="ECO:0000313" key="6">
    <source>
        <dbReference type="Proteomes" id="UP000192441"/>
    </source>
</evidence>
<dbReference type="SMART" id="SM00903">
    <property type="entry name" value="Flavin_Reduct"/>
    <property type="match status" value="1"/>
</dbReference>
<evidence type="ECO:0000313" key="5">
    <source>
        <dbReference type="EMBL" id="ORA35503.1"/>
    </source>
</evidence>
<reference evidence="4 7" key="2">
    <citation type="journal article" date="2019" name="Emerg. Microbes Infect.">
        <title>Comprehensive subspecies identification of 175 nontuberculous mycobacteria species based on 7547 genomic profiles.</title>
        <authorList>
            <person name="Matsumoto Y."/>
            <person name="Kinjo T."/>
            <person name="Motooka D."/>
            <person name="Nabeya D."/>
            <person name="Jung N."/>
            <person name="Uechi K."/>
            <person name="Horii T."/>
            <person name="Iida T."/>
            <person name="Fujita J."/>
            <person name="Nakamura S."/>
        </authorList>
    </citation>
    <scope>NUCLEOTIDE SEQUENCE [LARGE SCALE GENOMIC DNA]</scope>
    <source>
        <strain evidence="4 7">JCM 12687</strain>
        <plasmid evidence="4">pJCM12687</plasmid>
    </source>
</reference>
<dbReference type="GO" id="GO:0010181">
    <property type="term" value="F:FMN binding"/>
    <property type="evidence" value="ECO:0007669"/>
    <property type="project" value="InterPro"/>
</dbReference>
<keyword evidence="4" id="KW-0614">Plasmid</keyword>
<dbReference type="AlphaFoldDB" id="A0A7I7WCM7"/>
<keyword evidence="7" id="KW-1185">Reference proteome</keyword>
<evidence type="ECO:0000313" key="4">
    <source>
        <dbReference type="EMBL" id="BBZ15224.1"/>
    </source>
</evidence>
<evidence type="ECO:0000256" key="2">
    <source>
        <dbReference type="ARBA" id="ARBA00023002"/>
    </source>
</evidence>
<dbReference type="Proteomes" id="UP000192441">
    <property type="component" value="Unassembled WGS sequence"/>
</dbReference>
<organism evidence="5 6">
    <name type="scientific">Mycobacterium branderi</name>
    <dbReference type="NCBI Taxonomy" id="43348"/>
    <lineage>
        <taxon>Bacteria</taxon>
        <taxon>Bacillati</taxon>
        <taxon>Actinomycetota</taxon>
        <taxon>Actinomycetes</taxon>
        <taxon>Mycobacteriales</taxon>
        <taxon>Mycobacteriaceae</taxon>
        <taxon>Mycobacterium</taxon>
    </lineage>
</organism>
<evidence type="ECO:0000259" key="3">
    <source>
        <dbReference type="SMART" id="SM00903"/>
    </source>
</evidence>
<evidence type="ECO:0000313" key="7">
    <source>
        <dbReference type="Proteomes" id="UP000467379"/>
    </source>
</evidence>
<dbReference type="EMBL" id="AP022607">
    <property type="protein sequence ID" value="BBZ15224.1"/>
    <property type="molecule type" value="Genomic_DNA"/>
</dbReference>
<dbReference type="Pfam" id="PF01613">
    <property type="entry name" value="Flavin_Reduct"/>
    <property type="match status" value="1"/>
</dbReference>
<name>A0A7I7WCM7_9MYCO</name>